<protein>
    <submittedName>
        <fullName evidence="2">Uncharacterized protein</fullName>
    </submittedName>
</protein>
<proteinExistence type="predicted"/>
<feature type="transmembrane region" description="Helical" evidence="1">
    <location>
        <begin position="34"/>
        <end position="54"/>
    </location>
</feature>
<dbReference type="EMBL" id="FNJI01000034">
    <property type="protein sequence ID" value="SDP68034.1"/>
    <property type="molecule type" value="Genomic_DNA"/>
</dbReference>
<dbReference type="Proteomes" id="UP000199073">
    <property type="component" value="Unassembled WGS sequence"/>
</dbReference>
<sequence>MKFWLPDSLYRLKPLLIGFAGASLLYLSKNLFISVLGVLCVAYAFWILVMRLLWSSAVTIKARRSSARAGQRKIHRVNFPSK</sequence>
<evidence type="ECO:0000313" key="2">
    <source>
        <dbReference type="EMBL" id="SDP68034.1"/>
    </source>
</evidence>
<keyword evidence="3" id="KW-1185">Reference proteome</keyword>
<accession>A0A1H0UPG3</accession>
<organism evidence="2 3">
    <name type="scientific">Desulforhopalus singaporensis</name>
    <dbReference type="NCBI Taxonomy" id="91360"/>
    <lineage>
        <taxon>Bacteria</taxon>
        <taxon>Pseudomonadati</taxon>
        <taxon>Thermodesulfobacteriota</taxon>
        <taxon>Desulfobulbia</taxon>
        <taxon>Desulfobulbales</taxon>
        <taxon>Desulfocapsaceae</taxon>
        <taxon>Desulforhopalus</taxon>
    </lineage>
</organism>
<name>A0A1H0UPG3_9BACT</name>
<evidence type="ECO:0000313" key="3">
    <source>
        <dbReference type="Proteomes" id="UP000199073"/>
    </source>
</evidence>
<keyword evidence="1" id="KW-0472">Membrane</keyword>
<keyword evidence="1" id="KW-0812">Transmembrane</keyword>
<gene>
    <name evidence="2" type="ORF">SAMN05660330_03668</name>
</gene>
<dbReference type="AlphaFoldDB" id="A0A1H0UPG3"/>
<keyword evidence="1" id="KW-1133">Transmembrane helix</keyword>
<reference evidence="2 3" key="1">
    <citation type="submission" date="2016-10" db="EMBL/GenBank/DDBJ databases">
        <authorList>
            <person name="de Groot N.N."/>
        </authorList>
    </citation>
    <scope>NUCLEOTIDE SEQUENCE [LARGE SCALE GENOMIC DNA]</scope>
    <source>
        <strain evidence="2 3">DSM 12130</strain>
    </source>
</reference>
<evidence type="ECO:0000256" key="1">
    <source>
        <dbReference type="SAM" id="Phobius"/>
    </source>
</evidence>